<dbReference type="Pfam" id="PF03938">
    <property type="entry name" value="OmpH"/>
    <property type="match status" value="1"/>
</dbReference>
<reference evidence="4 5" key="1">
    <citation type="submission" date="2019-03" db="EMBL/GenBank/DDBJ databases">
        <title>Genomic Encyclopedia of Type Strains, Phase IV (KMG-IV): sequencing the most valuable type-strain genomes for metagenomic binning, comparative biology and taxonomic classification.</title>
        <authorList>
            <person name="Goeker M."/>
        </authorList>
    </citation>
    <scope>NUCLEOTIDE SEQUENCE [LARGE SCALE GENOMIC DNA]</scope>
    <source>
        <strain evidence="4 5">DSM 25964</strain>
    </source>
</reference>
<keyword evidence="5" id="KW-1185">Reference proteome</keyword>
<dbReference type="Proteomes" id="UP000295066">
    <property type="component" value="Unassembled WGS sequence"/>
</dbReference>
<comment type="caution">
    <text evidence="4">The sequence shown here is derived from an EMBL/GenBank/DDBJ whole genome shotgun (WGS) entry which is preliminary data.</text>
</comment>
<dbReference type="GO" id="GO:0005829">
    <property type="term" value="C:cytosol"/>
    <property type="evidence" value="ECO:0007669"/>
    <property type="project" value="TreeGrafter"/>
</dbReference>
<dbReference type="GO" id="GO:0051082">
    <property type="term" value="F:unfolded protein binding"/>
    <property type="evidence" value="ECO:0007669"/>
    <property type="project" value="InterPro"/>
</dbReference>
<evidence type="ECO:0000256" key="1">
    <source>
        <dbReference type="ARBA" id="ARBA00009091"/>
    </source>
</evidence>
<organism evidence="4 5">
    <name type="scientific">Aminivibrio pyruvatiphilus</name>
    <dbReference type="NCBI Taxonomy" id="1005740"/>
    <lineage>
        <taxon>Bacteria</taxon>
        <taxon>Thermotogati</taxon>
        <taxon>Synergistota</taxon>
        <taxon>Synergistia</taxon>
        <taxon>Synergistales</taxon>
        <taxon>Aminobacteriaceae</taxon>
        <taxon>Aminivibrio</taxon>
    </lineage>
</organism>
<feature type="chain" id="PRO_5020241617" evidence="3">
    <location>
        <begin position="26"/>
        <end position="147"/>
    </location>
</feature>
<evidence type="ECO:0000256" key="3">
    <source>
        <dbReference type="SAM" id="SignalP"/>
    </source>
</evidence>
<dbReference type="Gene3D" id="3.30.910.20">
    <property type="entry name" value="Skp domain"/>
    <property type="match status" value="1"/>
</dbReference>
<comment type="similarity">
    <text evidence="1">Belongs to the Skp family.</text>
</comment>
<dbReference type="EMBL" id="SORI01000017">
    <property type="protein sequence ID" value="TDY56746.1"/>
    <property type="molecule type" value="Genomic_DNA"/>
</dbReference>
<dbReference type="InterPro" id="IPR024930">
    <property type="entry name" value="Skp_dom_sf"/>
</dbReference>
<sequence>MFSVKRLGVLLSVAFLFVVFTSVMAAANEKIGVIDSQKIIFQHPKFEAVTKQLQQISRTKENEMKLAVDKEPDQNKKAQIFNTKRNELAQEEQRLMQPIFKEAELAVRTVAKVKAVTVVIEKSAVYFGGIDITDDVIQELKKNAAKK</sequence>
<dbReference type="PANTHER" id="PTHR35089">
    <property type="entry name" value="CHAPERONE PROTEIN SKP"/>
    <property type="match status" value="1"/>
</dbReference>
<dbReference type="SUPFAM" id="SSF111384">
    <property type="entry name" value="OmpH-like"/>
    <property type="match status" value="1"/>
</dbReference>
<dbReference type="InterPro" id="IPR005632">
    <property type="entry name" value="Chaperone_Skp"/>
</dbReference>
<dbReference type="PANTHER" id="PTHR35089:SF1">
    <property type="entry name" value="CHAPERONE PROTEIN SKP"/>
    <property type="match status" value="1"/>
</dbReference>
<dbReference type="SMART" id="SM00935">
    <property type="entry name" value="OmpH"/>
    <property type="match status" value="1"/>
</dbReference>
<accession>A0A4R8M5E9</accession>
<dbReference type="RefSeq" id="WP_133958443.1">
    <property type="nucleotide sequence ID" value="NZ_SORI01000017.1"/>
</dbReference>
<evidence type="ECO:0000313" key="5">
    <source>
        <dbReference type="Proteomes" id="UP000295066"/>
    </source>
</evidence>
<dbReference type="GO" id="GO:0050821">
    <property type="term" value="P:protein stabilization"/>
    <property type="evidence" value="ECO:0007669"/>
    <property type="project" value="TreeGrafter"/>
</dbReference>
<feature type="signal peptide" evidence="3">
    <location>
        <begin position="1"/>
        <end position="25"/>
    </location>
</feature>
<dbReference type="AlphaFoldDB" id="A0A4R8M5E9"/>
<protein>
    <submittedName>
        <fullName evidence="4">Periplasmic chaperone for outer membrane proteins Skp</fullName>
    </submittedName>
</protein>
<proteinExistence type="inferred from homology"/>
<evidence type="ECO:0000256" key="2">
    <source>
        <dbReference type="ARBA" id="ARBA00022729"/>
    </source>
</evidence>
<keyword evidence="2 3" id="KW-0732">Signal</keyword>
<dbReference type="OrthoDB" id="6329at2"/>
<evidence type="ECO:0000313" key="4">
    <source>
        <dbReference type="EMBL" id="TDY56746.1"/>
    </source>
</evidence>
<name>A0A4R8M5E9_9BACT</name>
<gene>
    <name evidence="4" type="ORF">C8D99_11749</name>
</gene>